<feature type="compositionally biased region" description="Basic and acidic residues" evidence="1">
    <location>
        <begin position="390"/>
        <end position="406"/>
    </location>
</feature>
<proteinExistence type="predicted"/>
<evidence type="ECO:0000313" key="3">
    <source>
        <dbReference type="Proteomes" id="UP000013569"/>
    </source>
</evidence>
<feature type="compositionally biased region" description="Basic residues" evidence="1">
    <location>
        <begin position="414"/>
        <end position="438"/>
    </location>
</feature>
<feature type="compositionally biased region" description="Basic residues" evidence="1">
    <location>
        <begin position="451"/>
        <end position="467"/>
    </location>
</feature>
<gene>
    <name evidence="2" type="ORF">GTC6_07114</name>
</gene>
<evidence type="ECO:0000313" key="2">
    <source>
        <dbReference type="EMBL" id="EON33565.1"/>
    </source>
</evidence>
<reference evidence="2 3" key="1">
    <citation type="journal article" date="2013" name="Genome Announc.">
        <title>Draft Genome Sequence of a Benzothiophene-Desulfurizing Bacterium, Gordona terrae Strain C-6.</title>
        <authorList>
            <person name="Wang W."/>
            <person name="Ma T."/>
            <person name="Ren Y."/>
            <person name="Li G."/>
        </authorList>
    </citation>
    <scope>NUCLEOTIDE SEQUENCE [LARGE SCALE GENOMIC DNA]</scope>
    <source>
        <strain evidence="2 3">C-6</strain>
    </source>
</reference>
<evidence type="ECO:0000256" key="1">
    <source>
        <dbReference type="SAM" id="MobiDB-lite"/>
    </source>
</evidence>
<sequence>MHERGRDRGVHTAGEPADGPSVTDLIGDRVDQGIGDVGGGPGGLEAGDLVEEAREDLLAVRRVQHLGVVLHTGHAALQVLEGRHRRAGGRSGDGESLGRALDGVVVAHPHRLGFRETLMEHAFAVGRQRRATELASAGVGDLAAQRVRHRLEPVADAEHRDVEVEEGGIEVGCVLGVHRRRTARQDDRDRVLLLDLLDRDVVGDHLGVDAGLAHPAGDQLRVLRPEVDDEHRPRALEEILGRGRVRRRSVCHRAESSGRAGARTWSPRPAGADPRCPREILRNRHDCIAEIPQPLVAEHRRPHPGRRVRRADRRARSAGNHQHRHQRCAHHPPIARGHPRRRRPGPEEGHAGRDHLHGPRDRRAPDPVRRAQRPDRAVVPDRRILHRVPARGDRHRRADRDHDLDGLRQVPRAVGHRHQRARRHRRAVRVRGPRPAHPHRPDRVGGDHHQRPVHPRRHRQGRRRSPGRRAGPPRPPRSHRTPAPAPRRLCGRLTVPPRRR</sequence>
<comment type="caution">
    <text evidence="2">The sequence shown here is derived from an EMBL/GenBank/DDBJ whole genome shotgun (WGS) entry which is preliminary data.</text>
</comment>
<feature type="compositionally biased region" description="Basic and acidic residues" evidence="1">
    <location>
        <begin position="344"/>
        <end position="383"/>
    </location>
</feature>
<name>R7YC06_9ACTN</name>
<protein>
    <submittedName>
        <fullName evidence="2">Cytosine deaminase</fullName>
    </submittedName>
</protein>
<feature type="compositionally biased region" description="Basic residues" evidence="1">
    <location>
        <begin position="300"/>
        <end position="313"/>
    </location>
</feature>
<dbReference type="EMBL" id="AQPW01000005">
    <property type="protein sequence ID" value="EON33565.1"/>
    <property type="molecule type" value="Genomic_DNA"/>
</dbReference>
<feature type="compositionally biased region" description="Basic residues" evidence="1">
    <location>
        <begin position="321"/>
        <end position="330"/>
    </location>
</feature>
<feature type="region of interest" description="Disordered" evidence="1">
    <location>
        <begin position="1"/>
        <end position="23"/>
    </location>
</feature>
<accession>R7YC06</accession>
<dbReference type="Proteomes" id="UP000013569">
    <property type="component" value="Unassembled WGS sequence"/>
</dbReference>
<feature type="compositionally biased region" description="Basic and acidic residues" evidence="1">
    <location>
        <begin position="439"/>
        <end position="450"/>
    </location>
</feature>
<feature type="compositionally biased region" description="Basic and acidic residues" evidence="1">
    <location>
        <begin position="1"/>
        <end position="10"/>
    </location>
</feature>
<organism evidence="2 3">
    <name type="scientific">Gordonia terrae C-6</name>
    <dbReference type="NCBI Taxonomy" id="1316928"/>
    <lineage>
        <taxon>Bacteria</taxon>
        <taxon>Bacillati</taxon>
        <taxon>Actinomycetota</taxon>
        <taxon>Actinomycetes</taxon>
        <taxon>Mycobacteriales</taxon>
        <taxon>Gordoniaceae</taxon>
        <taxon>Gordonia</taxon>
    </lineage>
</organism>
<feature type="region of interest" description="Disordered" evidence="1">
    <location>
        <begin position="249"/>
        <end position="277"/>
    </location>
</feature>
<dbReference type="AlphaFoldDB" id="R7YC06"/>
<feature type="region of interest" description="Disordered" evidence="1">
    <location>
        <begin position="293"/>
        <end position="500"/>
    </location>
</feature>